<sequence length="185" mass="19909">MLLFARDFTMNNTPDGMKPALTPSRMDRRLVELLRARRTLALGTLDETGAPAVSMAPWALDPAGPDLIVLISALAAHTRQLMTHPRASALICADEEATDSVHALARATLQVEALHPEPGSDDARAALATYIARHPAGEMLASLPDFRVVRLRVQAARQIAGFGAARDVSAARLRELLRESDNSAT</sequence>
<dbReference type="Pfam" id="PF01243">
    <property type="entry name" value="PNPOx_N"/>
    <property type="match status" value="1"/>
</dbReference>
<dbReference type="eggNOG" id="COG0748">
    <property type="taxonomic scope" value="Bacteria"/>
</dbReference>
<evidence type="ECO:0000313" key="2">
    <source>
        <dbReference type="EMBL" id="KDB54161.1"/>
    </source>
</evidence>
<organism evidence="2 3">
    <name type="scientific">Sphaerotilus natans subsp. natans DSM 6575</name>
    <dbReference type="NCBI Taxonomy" id="1286631"/>
    <lineage>
        <taxon>Bacteria</taxon>
        <taxon>Pseudomonadati</taxon>
        <taxon>Pseudomonadota</taxon>
        <taxon>Betaproteobacteria</taxon>
        <taxon>Burkholderiales</taxon>
        <taxon>Sphaerotilaceae</taxon>
        <taxon>Sphaerotilus</taxon>
    </lineage>
</organism>
<gene>
    <name evidence="2" type="ORF">X805_02430</name>
</gene>
<dbReference type="STRING" id="34103.SAMN05421778_10751"/>
<proteinExistence type="predicted"/>
<comment type="caution">
    <text evidence="2">The sequence shown here is derived from an EMBL/GenBank/DDBJ whole genome shotgun (WGS) entry which is preliminary data.</text>
</comment>
<dbReference type="Gene3D" id="2.30.110.10">
    <property type="entry name" value="Electron Transport, Fmn-binding Protein, Chain A"/>
    <property type="match status" value="1"/>
</dbReference>
<name>A0A059KRV8_9BURK</name>
<dbReference type="PIRSF" id="PIRSF004633">
    <property type="entry name" value="UCP_PLP_oxd"/>
    <property type="match status" value="1"/>
</dbReference>
<reference evidence="2 3" key="1">
    <citation type="journal article" date="2014" name="FEMS Microbiol. Ecol.">
        <title>Sphaerotilus natans encrusted with nanoball-shaped Fe(III) oxide minerals formed by nitrate-reducing mixotrophic Fe(II) oxidation.</title>
        <authorList>
            <person name="Park S."/>
            <person name="Kim D.H."/>
            <person name="Lee J.H."/>
            <person name="Hur H.G."/>
        </authorList>
    </citation>
    <scope>NUCLEOTIDE SEQUENCE [LARGE SCALE GENOMIC DNA]</scope>
    <source>
        <strain evidence="2 3">DSM 6575</strain>
    </source>
</reference>
<dbReference type="InterPro" id="IPR011576">
    <property type="entry name" value="Pyridox_Oxase_N"/>
</dbReference>
<evidence type="ECO:0000259" key="1">
    <source>
        <dbReference type="Pfam" id="PF01243"/>
    </source>
</evidence>
<dbReference type="AlphaFoldDB" id="A0A059KRV8"/>
<accession>A0A059KRV8</accession>
<dbReference type="InterPro" id="IPR012349">
    <property type="entry name" value="Split_barrel_FMN-bd"/>
</dbReference>
<dbReference type="SUPFAM" id="SSF50475">
    <property type="entry name" value="FMN-binding split barrel"/>
    <property type="match status" value="1"/>
</dbReference>
<protein>
    <recommendedName>
        <fullName evidence="1">Pyridoxamine 5'-phosphate oxidase N-terminal domain-containing protein</fullName>
    </recommendedName>
</protein>
<keyword evidence="3" id="KW-1185">Reference proteome</keyword>
<dbReference type="Proteomes" id="UP000026714">
    <property type="component" value="Unassembled WGS sequence"/>
</dbReference>
<feature type="domain" description="Pyridoxamine 5'-phosphate oxidase N-terminal" evidence="1">
    <location>
        <begin position="27"/>
        <end position="159"/>
    </location>
</feature>
<dbReference type="PATRIC" id="fig|1286631.3.peg.238"/>
<dbReference type="EMBL" id="AZRA01000006">
    <property type="protein sequence ID" value="KDB54161.1"/>
    <property type="molecule type" value="Genomic_DNA"/>
</dbReference>
<dbReference type="InterPro" id="IPR014419">
    <property type="entry name" value="HutZ"/>
</dbReference>
<evidence type="ECO:0000313" key="3">
    <source>
        <dbReference type="Proteomes" id="UP000026714"/>
    </source>
</evidence>